<dbReference type="InterPro" id="IPR007070">
    <property type="entry name" value="GPI_EtnP_transferase_1"/>
</dbReference>
<keyword evidence="3" id="KW-1185">Reference proteome</keyword>
<protein>
    <recommendedName>
        <fullName evidence="1">GPI ethanolamine phosphate transferase 1</fullName>
        <ecNumber evidence="1">2.-.-.-</ecNumber>
    </recommendedName>
</protein>
<dbReference type="GO" id="GO:0006506">
    <property type="term" value="P:GPI anchor biosynthetic process"/>
    <property type="evidence" value="ECO:0007669"/>
    <property type="project" value="UniProtKB-UniPathway"/>
</dbReference>
<name>A0A7J7JWA1_BUGNE</name>
<dbReference type="EC" id="2.-.-.-" evidence="1"/>
<evidence type="ECO:0000256" key="1">
    <source>
        <dbReference type="RuleBase" id="RU367138"/>
    </source>
</evidence>
<dbReference type="PANTHER" id="PTHR12250">
    <property type="entry name" value="PHOSPHATIDYLINOSITOL GLYCAN, CLASS N"/>
    <property type="match status" value="1"/>
</dbReference>
<dbReference type="AlphaFoldDB" id="A0A7J7JWA1"/>
<organism evidence="2 3">
    <name type="scientific">Bugula neritina</name>
    <name type="common">Brown bryozoan</name>
    <name type="synonym">Sertularia neritina</name>
    <dbReference type="NCBI Taxonomy" id="10212"/>
    <lineage>
        <taxon>Eukaryota</taxon>
        <taxon>Metazoa</taxon>
        <taxon>Spiralia</taxon>
        <taxon>Lophotrochozoa</taxon>
        <taxon>Bryozoa</taxon>
        <taxon>Gymnolaemata</taxon>
        <taxon>Cheilostomatida</taxon>
        <taxon>Flustrina</taxon>
        <taxon>Buguloidea</taxon>
        <taxon>Bugulidae</taxon>
        <taxon>Bugula</taxon>
    </lineage>
</organism>
<comment type="caution">
    <text evidence="1">Lacks conserved residue(s) required for the propagation of feature annotation.</text>
</comment>
<dbReference type="EMBL" id="VXIV02001680">
    <property type="protein sequence ID" value="KAF6030699.1"/>
    <property type="molecule type" value="Genomic_DNA"/>
</dbReference>
<dbReference type="Proteomes" id="UP000593567">
    <property type="component" value="Unassembled WGS sequence"/>
</dbReference>
<accession>A0A7J7JWA1</accession>
<keyword evidence="1" id="KW-0256">Endoplasmic reticulum</keyword>
<comment type="similarity">
    <text evidence="1">Belongs to the PIGG/PIGN/PIGO family. PIGN subfamily.</text>
</comment>
<comment type="function">
    <text evidence="1">Ethanolamine phosphate transferase involved in glycosylphosphatidylinositol-anchor biosynthesis. Transfers ethanolamine phosphate to the first alpha-1,4-linked mannose of the glycosylphosphatidylinositol precursor of GPI-anchor.</text>
</comment>
<evidence type="ECO:0000313" key="3">
    <source>
        <dbReference type="Proteomes" id="UP000593567"/>
    </source>
</evidence>
<keyword evidence="1" id="KW-0812">Transmembrane</keyword>
<reference evidence="2" key="1">
    <citation type="submission" date="2020-06" db="EMBL/GenBank/DDBJ databases">
        <title>Draft genome of Bugula neritina, a colonial animal packing powerful symbionts and potential medicines.</title>
        <authorList>
            <person name="Rayko M."/>
        </authorList>
    </citation>
    <scope>NUCLEOTIDE SEQUENCE [LARGE SCALE GENOMIC DNA]</scope>
    <source>
        <strain evidence="2">Kwan_BN1</strain>
    </source>
</reference>
<dbReference type="OrthoDB" id="2748310at2759"/>
<keyword evidence="1" id="KW-0808">Transferase</keyword>
<dbReference type="GO" id="GO:0005789">
    <property type="term" value="C:endoplasmic reticulum membrane"/>
    <property type="evidence" value="ECO:0007669"/>
    <property type="project" value="UniProtKB-SubCell"/>
</dbReference>
<feature type="transmembrane region" description="Helical" evidence="1">
    <location>
        <begin position="12"/>
        <end position="33"/>
    </location>
</feature>
<keyword evidence="1" id="KW-0472">Membrane</keyword>
<keyword evidence="1" id="KW-1133">Transmembrane helix</keyword>
<gene>
    <name evidence="2" type="ORF">EB796_010998</name>
</gene>
<evidence type="ECO:0000313" key="2">
    <source>
        <dbReference type="EMBL" id="KAF6030699.1"/>
    </source>
</evidence>
<dbReference type="UniPathway" id="UPA00196"/>
<sequence>MARSKRFTGYGYFMVQTLVIHAVFLISIFDIYFTSPLLHGMEHHSPKLTKSPAQRLVLFIADGLRADKCFDDPAMTFVR</sequence>
<comment type="subcellular location">
    <subcellularLocation>
        <location evidence="1">Endoplasmic reticulum membrane</location>
        <topology evidence="1">Multi-pass membrane protein</topology>
    </subcellularLocation>
</comment>
<proteinExistence type="inferred from homology"/>
<dbReference type="GO" id="GO:0051377">
    <property type="term" value="F:mannose-ethanolamine phosphotransferase activity"/>
    <property type="evidence" value="ECO:0007669"/>
    <property type="project" value="UniProtKB-UniRule"/>
</dbReference>
<dbReference type="PANTHER" id="PTHR12250:SF0">
    <property type="entry name" value="GPI ETHANOLAMINE PHOSPHATE TRANSFERASE 1"/>
    <property type="match status" value="1"/>
</dbReference>
<keyword evidence="1" id="KW-0337">GPI-anchor biosynthesis</keyword>
<comment type="pathway">
    <text evidence="1">Glycolipid biosynthesis; glycosylphosphatidylinositol-anchor biosynthesis.</text>
</comment>
<comment type="caution">
    <text evidence="2">The sequence shown here is derived from an EMBL/GenBank/DDBJ whole genome shotgun (WGS) entry which is preliminary data.</text>
</comment>